<accession>A0ABP1DPG1</accession>
<keyword evidence="2" id="KW-0812">Transmembrane</keyword>
<proteinExistence type="predicted"/>
<evidence type="ECO:0000256" key="1">
    <source>
        <dbReference type="SAM" id="MobiDB-lite"/>
    </source>
</evidence>
<dbReference type="SUPFAM" id="SSF52266">
    <property type="entry name" value="SGNH hydrolase"/>
    <property type="match status" value="1"/>
</dbReference>
<dbReference type="CDD" id="cd00229">
    <property type="entry name" value="SGNH_hydrolase"/>
    <property type="match status" value="1"/>
</dbReference>
<protein>
    <recommendedName>
        <fullName evidence="5">Cap64 protein</fullName>
    </recommendedName>
</protein>
<feature type="transmembrane region" description="Helical" evidence="2">
    <location>
        <begin position="48"/>
        <end position="66"/>
    </location>
</feature>
<sequence>MQRRTGKPAPHISPPLTPSHMGGSNLNSLSEKAPSRLAQKSFGVTNRIWLILALFVSLILFTRFVLPTEQPSNSRHRLLHSDLKPKNYLNGSSLEGEENPFAFCPALGPGDELAQKYDPMLLAKTRFHLGSGARVQRVITRALSGHPVTISVVGGSVSACHGAGDDPLSPTCYPSRFFSWWNDVFPHPASELTNGAMRRTNSQYFSFCNAHHVPDVTDLVIVELDVDDELDASSMENFELLIRSLLLRSDQPAVIILGHFSPQVQESNGFLGPDHWHSVVAQFYDVPHISVKPLLYDQYMSEPTYVLRKYYADPILANAAGHEVIADVLISYFQSRTCAAWASLTGTASEALLGPGVPFAPGSKIAGAKVPTDAKGIFGGIGQRIGAAGAAAFEPLVLHGDDDDEVDPVVNKNPAPGNVENPKQAENNVRQAVPQQNQINQLLYPHFRVPPSRINARPSDSPPPEVSPFCVSANDLVNPLPASLFTGSGTGWSVYHPAPGSAKLSSHAHYWYSSLPTSRLRVSVQVSTGDIGIYYLKEPVSGVGEGSAVECWVDDNYQGALLIENAANIGESKPALEMIDHNVIAGSHFVECQLTGEEDDRNVPPFKIIGIFAS</sequence>
<evidence type="ECO:0008006" key="5">
    <source>
        <dbReference type="Google" id="ProtNLM"/>
    </source>
</evidence>
<dbReference type="Proteomes" id="UP001497453">
    <property type="component" value="Chromosome 5"/>
</dbReference>
<evidence type="ECO:0000256" key="2">
    <source>
        <dbReference type="SAM" id="Phobius"/>
    </source>
</evidence>
<evidence type="ECO:0000313" key="3">
    <source>
        <dbReference type="EMBL" id="CAL1709731.1"/>
    </source>
</evidence>
<dbReference type="PANTHER" id="PTHR34407:SF1">
    <property type="entry name" value="SGNH HYDROLASE-TYPE ESTERASE DOMAIN-CONTAINING PROTEIN"/>
    <property type="match status" value="1"/>
</dbReference>
<gene>
    <name evidence="3" type="ORF">GFSPODELE1_LOCUS7480</name>
</gene>
<dbReference type="EMBL" id="OZ037948">
    <property type="protein sequence ID" value="CAL1709731.1"/>
    <property type="molecule type" value="Genomic_DNA"/>
</dbReference>
<evidence type="ECO:0000313" key="4">
    <source>
        <dbReference type="Proteomes" id="UP001497453"/>
    </source>
</evidence>
<reference evidence="4" key="1">
    <citation type="submission" date="2024-04" db="EMBL/GenBank/DDBJ databases">
        <authorList>
            <person name="Shaw F."/>
            <person name="Minotto A."/>
        </authorList>
    </citation>
    <scope>NUCLEOTIDE SEQUENCE [LARGE SCALE GENOMIC DNA]</scope>
</reference>
<keyword evidence="4" id="KW-1185">Reference proteome</keyword>
<organism evidence="3 4">
    <name type="scientific">Somion occarium</name>
    <dbReference type="NCBI Taxonomy" id="3059160"/>
    <lineage>
        <taxon>Eukaryota</taxon>
        <taxon>Fungi</taxon>
        <taxon>Dikarya</taxon>
        <taxon>Basidiomycota</taxon>
        <taxon>Agaricomycotina</taxon>
        <taxon>Agaricomycetes</taxon>
        <taxon>Polyporales</taxon>
        <taxon>Cerrenaceae</taxon>
        <taxon>Somion</taxon>
    </lineage>
</organism>
<name>A0ABP1DPG1_9APHY</name>
<keyword evidence="2" id="KW-1133">Transmembrane helix</keyword>
<keyword evidence="2" id="KW-0472">Membrane</keyword>
<dbReference type="PANTHER" id="PTHR34407">
    <property type="entry name" value="EXPRESSED PROTEIN"/>
    <property type="match status" value="1"/>
</dbReference>
<feature type="region of interest" description="Disordered" evidence="1">
    <location>
        <begin position="1"/>
        <end position="32"/>
    </location>
</feature>